<accession>A0ACC1QZJ7</accession>
<gene>
    <name evidence="1" type="ORF">NLG97_g2906</name>
</gene>
<name>A0ACC1QZJ7_9HYPO</name>
<reference evidence="1" key="1">
    <citation type="submission" date="2022-07" db="EMBL/GenBank/DDBJ databases">
        <title>Genome Sequence of Lecanicillium saksenae.</title>
        <authorList>
            <person name="Buettner E."/>
        </authorList>
    </citation>
    <scope>NUCLEOTIDE SEQUENCE</scope>
    <source>
        <strain evidence="1">VT-O1</strain>
    </source>
</reference>
<proteinExistence type="predicted"/>
<evidence type="ECO:0000313" key="2">
    <source>
        <dbReference type="Proteomes" id="UP001148737"/>
    </source>
</evidence>
<keyword evidence="2" id="KW-1185">Reference proteome</keyword>
<dbReference type="EMBL" id="JANAKD010000221">
    <property type="protein sequence ID" value="KAJ3496105.1"/>
    <property type="molecule type" value="Genomic_DNA"/>
</dbReference>
<evidence type="ECO:0000313" key="1">
    <source>
        <dbReference type="EMBL" id="KAJ3496105.1"/>
    </source>
</evidence>
<dbReference type="Proteomes" id="UP001148737">
    <property type="component" value="Unassembled WGS sequence"/>
</dbReference>
<protein>
    <submittedName>
        <fullName evidence="1">Uncharacterized protein</fullName>
    </submittedName>
</protein>
<sequence length="352" mass="39623">MDAPANRFSANFAWFAEQGIKMTNYFGVTHPSQPNYIASIAGDYFGLVSDGHASLPANVSTVVDLLESRNISWAHYQEDMPYTGFQNESYTNPHGKPDYVRKHNPAIHFDNVVMNEDRLNQIKNFSCIDTSRSLFHADLAADRLPQWMFITPNMTSDGHNSNIKTAGEWARGFLGPLLEEPKFMNNTLVLITWDEAEITSQRPNHILAVLIGDAIPTELVGTKDDSFYTHYSSIATVSANWDLPTLGRWDVGANVYQWVGNKTGDTIRSWTNMSNFENHYYATAYAGFLNTRSNNTQLPKPNLALEPSFGGRYILQSIKDMWANSDAPTYYTDSIEVADGRNPPAEYECRDC</sequence>
<comment type="caution">
    <text evidence="1">The sequence shown here is derived from an EMBL/GenBank/DDBJ whole genome shotgun (WGS) entry which is preliminary data.</text>
</comment>
<organism evidence="1 2">
    <name type="scientific">Lecanicillium saksenae</name>
    <dbReference type="NCBI Taxonomy" id="468837"/>
    <lineage>
        <taxon>Eukaryota</taxon>
        <taxon>Fungi</taxon>
        <taxon>Dikarya</taxon>
        <taxon>Ascomycota</taxon>
        <taxon>Pezizomycotina</taxon>
        <taxon>Sordariomycetes</taxon>
        <taxon>Hypocreomycetidae</taxon>
        <taxon>Hypocreales</taxon>
        <taxon>Cordycipitaceae</taxon>
        <taxon>Lecanicillium</taxon>
    </lineage>
</organism>